<dbReference type="InterPro" id="IPR007449">
    <property type="entry name" value="ZipA_FtsZ-bd_C"/>
</dbReference>
<accession>A0AB33Z4T1</accession>
<dbReference type="SUPFAM" id="SSF64383">
    <property type="entry name" value="Cell-division protein ZipA, C-terminal domain"/>
    <property type="match status" value="1"/>
</dbReference>
<evidence type="ECO:0000256" key="6">
    <source>
        <dbReference type="ARBA" id="ARBA00023136"/>
    </source>
</evidence>
<keyword evidence="10" id="KW-0175">Coiled coil</keyword>
<evidence type="ECO:0000256" key="9">
    <source>
        <dbReference type="RuleBase" id="RU003613"/>
    </source>
</evidence>
<keyword evidence="14" id="KW-1185">Reference proteome</keyword>
<keyword evidence="4 9" id="KW-0812">Transmembrane</keyword>
<gene>
    <name evidence="13" type="ORF">L196_01530</name>
</gene>
<dbReference type="Proteomes" id="UP000015462">
    <property type="component" value="Unassembled WGS sequence"/>
</dbReference>
<comment type="similarity">
    <text evidence="8">Belongs to the ZipA family.</text>
</comment>
<evidence type="ECO:0000256" key="8">
    <source>
        <dbReference type="RuleBase" id="RU003612"/>
    </source>
</evidence>
<keyword evidence="2 9" id="KW-0997">Cell inner membrane</keyword>
<feature type="domain" description="ZipA C-terminal FtsZ-binding" evidence="12">
    <location>
        <begin position="98"/>
        <end position="228"/>
    </location>
</feature>
<evidence type="ECO:0000313" key="13">
    <source>
        <dbReference type="EMBL" id="EPD14139.1"/>
    </source>
</evidence>
<evidence type="ECO:0000256" key="5">
    <source>
        <dbReference type="ARBA" id="ARBA00022989"/>
    </source>
</evidence>
<dbReference type="GO" id="GO:0032153">
    <property type="term" value="C:cell division site"/>
    <property type="evidence" value="ECO:0007669"/>
    <property type="project" value="TreeGrafter"/>
</dbReference>
<organism evidence="13 14">
    <name type="scientific">Cycloclasticus pugetii</name>
    <dbReference type="NCBI Taxonomy" id="34068"/>
    <lineage>
        <taxon>Bacteria</taxon>
        <taxon>Pseudomonadati</taxon>
        <taxon>Pseudomonadota</taxon>
        <taxon>Gammaproteobacteria</taxon>
        <taxon>Thiotrichales</taxon>
        <taxon>Piscirickettsiaceae</taxon>
        <taxon>Cycloclasticus</taxon>
    </lineage>
</organism>
<dbReference type="InterPro" id="IPR036765">
    <property type="entry name" value="ZipA_FtsZ-bd_C_sf"/>
</dbReference>
<dbReference type="AlphaFoldDB" id="A0AB33Z4T1"/>
<dbReference type="EMBL" id="ASHL01000001">
    <property type="protein sequence ID" value="EPD14139.1"/>
    <property type="molecule type" value="Genomic_DNA"/>
</dbReference>
<protein>
    <recommendedName>
        <fullName evidence="8">Cell division protein ZipA</fullName>
    </recommendedName>
</protein>
<keyword evidence="7 8" id="KW-0131">Cell cycle</keyword>
<sequence>MEENSLRLILLLVGMVILLGIYFYDVLEKKKATVQQEELDDSAFDERVDPVIGGEPSFSAVLDEQQAPTIHEHVDVPEAQESDPSPVDPVEDVPVAEQALVIQLVVLPHSGGSLLGTALIDAFTALGLEFGDMGIFHYYQRHDGVEAQQFHVANILEPGTFPVGNMTEFESTGIILFFQVSDVAQPSEAFENMLNVARELSQRLEARLVDAEMNELRPDNIMNIQSQLSNL</sequence>
<dbReference type="GO" id="GO:0000917">
    <property type="term" value="P:division septum assembly"/>
    <property type="evidence" value="ECO:0007669"/>
    <property type="project" value="TreeGrafter"/>
</dbReference>
<keyword evidence="6 9" id="KW-0472">Membrane</keyword>
<comment type="subcellular location">
    <subcellularLocation>
        <location evidence="9">Cell inner membrane</location>
        <topology evidence="9">Single-pass type I membrane protein</topology>
    </subcellularLocation>
</comment>
<evidence type="ECO:0000259" key="12">
    <source>
        <dbReference type="SMART" id="SM00771"/>
    </source>
</evidence>
<dbReference type="GO" id="GO:0005886">
    <property type="term" value="C:plasma membrane"/>
    <property type="evidence" value="ECO:0007669"/>
    <property type="project" value="UniProtKB-SubCell"/>
</dbReference>
<evidence type="ECO:0000313" key="14">
    <source>
        <dbReference type="Proteomes" id="UP000015462"/>
    </source>
</evidence>
<dbReference type="PANTHER" id="PTHR38685">
    <property type="entry name" value="CELL DIVISION PROTEIN ZIPA"/>
    <property type="match status" value="1"/>
</dbReference>
<evidence type="ECO:0000256" key="3">
    <source>
        <dbReference type="ARBA" id="ARBA00022618"/>
    </source>
</evidence>
<dbReference type="InterPro" id="IPR011919">
    <property type="entry name" value="Cell_div_ZipA"/>
</dbReference>
<name>A0AB33Z4T1_9GAMM</name>
<reference evidence="13 14" key="1">
    <citation type="journal article" date="2013" name="Genome Announc.">
        <title>Genome Sequence of the Pyrene- and Fluoranthene-Degrading Bacterium Cycloclasticus sp. Strain PY97M.</title>
        <authorList>
            <person name="Cui Z."/>
            <person name="Xu G."/>
            <person name="Li Q."/>
            <person name="Gao W."/>
            <person name="Zheng L."/>
        </authorList>
    </citation>
    <scope>NUCLEOTIDE SEQUENCE [LARGE SCALE GENOMIC DNA]</scope>
    <source>
        <strain evidence="13 14">PY97M</strain>
    </source>
</reference>
<evidence type="ECO:0000256" key="10">
    <source>
        <dbReference type="SAM" id="Coils"/>
    </source>
</evidence>
<dbReference type="SMART" id="SM00771">
    <property type="entry name" value="ZipA_C"/>
    <property type="match status" value="1"/>
</dbReference>
<keyword evidence="1 9" id="KW-1003">Cell membrane</keyword>
<feature type="coiled-coil region" evidence="10">
    <location>
        <begin position="187"/>
        <end position="214"/>
    </location>
</feature>
<evidence type="ECO:0000256" key="7">
    <source>
        <dbReference type="ARBA" id="ARBA00023306"/>
    </source>
</evidence>
<dbReference type="RefSeq" id="WP_015005489.1">
    <property type="nucleotide sequence ID" value="NZ_JARGOU010000006.1"/>
</dbReference>
<evidence type="ECO:0000256" key="1">
    <source>
        <dbReference type="ARBA" id="ARBA00022475"/>
    </source>
</evidence>
<dbReference type="Gene3D" id="3.30.1400.10">
    <property type="entry name" value="ZipA, C-terminal FtsZ-binding domain"/>
    <property type="match status" value="1"/>
</dbReference>
<comment type="function">
    <text evidence="8">Essential cell division protein that stabilizes the FtsZ protofilaments by cross-linking them and that serves as a cytoplasmic membrane anchor for the Z ring. Also required for the recruitment to the septal ring of downstream cell division proteins.</text>
</comment>
<dbReference type="Pfam" id="PF04354">
    <property type="entry name" value="ZipA_C"/>
    <property type="match status" value="1"/>
</dbReference>
<keyword evidence="5 11" id="KW-1133">Transmembrane helix</keyword>
<keyword evidence="3 8" id="KW-0132">Cell division</keyword>
<comment type="caution">
    <text evidence="13">The sequence shown here is derived from an EMBL/GenBank/DDBJ whole genome shotgun (WGS) entry which is preliminary data.</text>
</comment>
<evidence type="ECO:0000256" key="2">
    <source>
        <dbReference type="ARBA" id="ARBA00022519"/>
    </source>
</evidence>
<evidence type="ECO:0000256" key="4">
    <source>
        <dbReference type="ARBA" id="ARBA00022692"/>
    </source>
</evidence>
<proteinExistence type="inferred from homology"/>
<evidence type="ECO:0000256" key="11">
    <source>
        <dbReference type="SAM" id="Phobius"/>
    </source>
</evidence>
<dbReference type="PANTHER" id="PTHR38685:SF1">
    <property type="entry name" value="CELL DIVISION PROTEIN ZIPA"/>
    <property type="match status" value="1"/>
</dbReference>
<feature type="transmembrane region" description="Helical" evidence="11">
    <location>
        <begin position="6"/>
        <end position="24"/>
    </location>
</feature>